<sequence length="817" mass="91522">MRTLLHSFCFVFSFSVIAQDLKSPSEFLSYELGTQFTRHHEVVDYYQYVAETVPNRMQLIQYGKTNERRPLLVAYLSSAANMADLENIRQEHLKNTNGGGTPSKAIVWLSYNVHGNESVSTEASMQTLYDLLTDKSDYLENTVVIMDPCINPDGRDRYVNWYNQNKNTPNNADPNSKEHHEGWLTGRSNHYMFDLNRDWAWLTQVESQQRLKFFNKWLPHVHVDFHEQGVNNPYYFAPAAEPFHEVITDFQRDFQVTIGKNHAKYFDANGWFYFTKEVFDLLYPSYGDTYPTYNGGVGMTYEQGGSGRAGLGIVTRIGDTLTLKDRIAHHLTTGLSTVEVASKNAQRLNDEFKKFYQNKNFKYKSYVLQGDADKIDALTALLDQHQIEYGTADGATAKGLRYGNGKMGSIKISDPSLVVSTNQPKGTLVKVLFEPNAKLSDSVTYDITAWSLPFAYGLDATATTNLIQGSSYEKKTVNNSGLDPQAYAFLTDWSSMKDARFLAALLQKKIRVRYAQKPFVMDGKNYDRGTLIITRADNKNHPDFLGTLSTVANEHLILLTATSTGFVEGGKDFGSGYVQMVPDIKVAVLSGEPTSTLRFGEIWHFFEQQLHYPVAVIDSEYMRRVDLSEYDVLILPGGRGYQGFIDESKLSELKEWVGNGGKLIAMGGAIKGLTGEGGFGLKPTESKKDSAVNPQSYDASERDRIKGAITGAIFKTKVDTTHPLAYGYGDSYFSLKLGADAYQYMDSGTVVYLEEGYTEPIAGFAGSEAQGKIGNTLVFGVENRGRGSVIYMVDNPLFRGFWENGKLFFANALFMVD</sequence>
<dbReference type="PROSITE" id="PS52035">
    <property type="entry name" value="PEPTIDASE_M14"/>
    <property type="match status" value="1"/>
</dbReference>
<evidence type="ECO:0000256" key="7">
    <source>
        <dbReference type="PROSITE-ProRule" id="PRU01379"/>
    </source>
</evidence>
<proteinExistence type="inferred from homology"/>
<dbReference type="InterPro" id="IPR000834">
    <property type="entry name" value="Peptidase_M14"/>
</dbReference>
<dbReference type="InterPro" id="IPR029062">
    <property type="entry name" value="Class_I_gatase-like"/>
</dbReference>
<dbReference type="CDD" id="cd06238">
    <property type="entry name" value="M14-like"/>
    <property type="match status" value="1"/>
</dbReference>
<dbReference type="RefSeq" id="WP_152575826.1">
    <property type="nucleotide sequence ID" value="NZ_VIKU02000007.1"/>
</dbReference>
<comment type="cofactor">
    <cofactor evidence="1">
        <name>Zn(2+)</name>
        <dbReference type="ChEBI" id="CHEBI:29105"/>
    </cofactor>
</comment>
<comment type="caution">
    <text evidence="10">The sequence shown here is derived from an EMBL/GenBank/DDBJ whole genome shotgun (WGS) entry which is preliminary data.</text>
</comment>
<dbReference type="CDD" id="cd01653">
    <property type="entry name" value="GATase1"/>
    <property type="match status" value="1"/>
</dbReference>
<evidence type="ECO:0000256" key="3">
    <source>
        <dbReference type="ARBA" id="ARBA00022670"/>
    </source>
</evidence>
<evidence type="ECO:0000256" key="5">
    <source>
        <dbReference type="ARBA" id="ARBA00022833"/>
    </source>
</evidence>
<keyword evidence="6" id="KW-0482">Metalloprotease</keyword>
<reference evidence="10" key="1">
    <citation type="submission" date="2019-07" db="EMBL/GenBank/DDBJ databases">
        <authorList>
            <person name="De-Chao Zhang Q."/>
        </authorList>
    </citation>
    <scope>NUCLEOTIDE SEQUENCE</scope>
    <source>
        <strain evidence="10">TP-CH-4</strain>
    </source>
</reference>
<evidence type="ECO:0000256" key="6">
    <source>
        <dbReference type="ARBA" id="ARBA00023049"/>
    </source>
</evidence>
<dbReference type="SUPFAM" id="SSF53187">
    <property type="entry name" value="Zn-dependent exopeptidases"/>
    <property type="match status" value="1"/>
</dbReference>
<keyword evidence="8" id="KW-0732">Signal</keyword>
<protein>
    <submittedName>
        <fullName evidence="10">Zinc carboxypeptidase</fullName>
    </submittedName>
</protein>
<dbReference type="Pfam" id="PF00246">
    <property type="entry name" value="Peptidase_M14"/>
    <property type="match status" value="1"/>
</dbReference>
<keyword evidence="5" id="KW-0862">Zinc</keyword>
<dbReference type="PANTHER" id="PTHR11705">
    <property type="entry name" value="PROTEASE FAMILY M14 CARBOXYPEPTIDASE A,B"/>
    <property type="match status" value="1"/>
</dbReference>
<dbReference type="Gene3D" id="3.40.50.880">
    <property type="match status" value="1"/>
</dbReference>
<accession>A0A967AW84</accession>
<dbReference type="Proteomes" id="UP000707206">
    <property type="component" value="Unassembled WGS sequence"/>
</dbReference>
<gene>
    <name evidence="10" type="ORF">FK220_018385</name>
</gene>
<dbReference type="SUPFAM" id="SSF52317">
    <property type="entry name" value="Class I glutamine amidotransferase-like"/>
    <property type="match status" value="1"/>
</dbReference>
<organism evidence="10 11">
    <name type="scientific">Pelagihabitans pacificus</name>
    <dbReference type="NCBI Taxonomy" id="2696054"/>
    <lineage>
        <taxon>Bacteria</taxon>
        <taxon>Pseudomonadati</taxon>
        <taxon>Bacteroidota</taxon>
        <taxon>Flavobacteriia</taxon>
        <taxon>Flavobacteriales</taxon>
        <taxon>Flavobacteriaceae</taxon>
        <taxon>Pelagihabitans</taxon>
    </lineage>
</organism>
<name>A0A967AW84_9FLAO</name>
<evidence type="ECO:0000256" key="4">
    <source>
        <dbReference type="ARBA" id="ARBA00022801"/>
    </source>
</evidence>
<comment type="similarity">
    <text evidence="2 7">Belongs to the peptidase M14 family.</text>
</comment>
<feature type="domain" description="Peptidase M14" evidence="9">
    <location>
        <begin position="35"/>
        <end position="338"/>
    </location>
</feature>
<comment type="caution">
    <text evidence="7">Lacks conserved residue(s) required for the propagation of feature annotation.</text>
</comment>
<dbReference type="GO" id="GO:0008270">
    <property type="term" value="F:zinc ion binding"/>
    <property type="evidence" value="ECO:0007669"/>
    <property type="project" value="InterPro"/>
</dbReference>
<dbReference type="GO" id="GO:0005615">
    <property type="term" value="C:extracellular space"/>
    <property type="evidence" value="ECO:0007669"/>
    <property type="project" value="TreeGrafter"/>
</dbReference>
<dbReference type="EMBL" id="VIKU02000007">
    <property type="protein sequence ID" value="NHF61328.1"/>
    <property type="molecule type" value="Genomic_DNA"/>
</dbReference>
<keyword evidence="11" id="KW-1185">Reference proteome</keyword>
<dbReference type="GO" id="GO:0006508">
    <property type="term" value="P:proteolysis"/>
    <property type="evidence" value="ECO:0007669"/>
    <property type="project" value="UniProtKB-KW"/>
</dbReference>
<feature type="chain" id="PRO_5037891392" evidence="8">
    <location>
        <begin position="19"/>
        <end position="817"/>
    </location>
</feature>
<evidence type="ECO:0000313" key="11">
    <source>
        <dbReference type="Proteomes" id="UP000707206"/>
    </source>
</evidence>
<evidence type="ECO:0000259" key="9">
    <source>
        <dbReference type="PROSITE" id="PS52035"/>
    </source>
</evidence>
<keyword evidence="4" id="KW-0378">Hydrolase</keyword>
<keyword evidence="3" id="KW-0645">Protease</keyword>
<dbReference type="SMART" id="SM00631">
    <property type="entry name" value="Zn_pept"/>
    <property type="match status" value="1"/>
</dbReference>
<dbReference type="Gene3D" id="3.40.630.10">
    <property type="entry name" value="Zn peptidases"/>
    <property type="match status" value="1"/>
</dbReference>
<evidence type="ECO:0000256" key="2">
    <source>
        <dbReference type="ARBA" id="ARBA00005988"/>
    </source>
</evidence>
<dbReference type="AlphaFoldDB" id="A0A967AW84"/>
<evidence type="ECO:0000256" key="8">
    <source>
        <dbReference type="SAM" id="SignalP"/>
    </source>
</evidence>
<feature type="signal peptide" evidence="8">
    <location>
        <begin position="1"/>
        <end position="18"/>
    </location>
</feature>
<dbReference type="PANTHER" id="PTHR11705:SF143">
    <property type="entry name" value="SLL0236 PROTEIN"/>
    <property type="match status" value="1"/>
</dbReference>
<reference evidence="10" key="2">
    <citation type="submission" date="2020-03" db="EMBL/GenBank/DDBJ databases">
        <title>Flavobacteriaceae bacterium strain TP-CH-4, a member of the family Flavobacteriaceae isolated from a deep-sea seamount.</title>
        <authorList>
            <person name="Zhang D.-C."/>
        </authorList>
    </citation>
    <scope>NUCLEOTIDE SEQUENCE</scope>
    <source>
        <strain evidence="10">TP-CH-4</strain>
    </source>
</reference>
<evidence type="ECO:0000256" key="1">
    <source>
        <dbReference type="ARBA" id="ARBA00001947"/>
    </source>
</evidence>
<keyword evidence="10" id="KW-0121">Carboxypeptidase</keyword>
<dbReference type="GO" id="GO:0004181">
    <property type="term" value="F:metallocarboxypeptidase activity"/>
    <property type="evidence" value="ECO:0007669"/>
    <property type="project" value="InterPro"/>
</dbReference>
<evidence type="ECO:0000313" key="10">
    <source>
        <dbReference type="EMBL" id="NHF61328.1"/>
    </source>
</evidence>